<accession>A0A934KMI1</accession>
<feature type="chain" id="PRO_5036889067" evidence="1">
    <location>
        <begin position="27"/>
        <end position="265"/>
    </location>
</feature>
<sequence length="265" mass="29721">MKNSIKYLNSIAICLTLILLSSCTNDISGESDFPVVPDSKIKKISFDGGYGIESWEFTYDGNDRVTSISNVYDGGTPEVIMYDYAQAGKLSINKGGNLTNYTLDGEGRISKELWNDSGTEYAAFEYDGEGFLAKIFEHYSGADHLKYENKINNSNITNRVRYEDDGVTVREDRVFEYTIASNPSSIHQTFTVDSQWKTVGGLYGRQSKKLAKNYLRKLTSDPDSNYGATFDYTFDDQNRVATQIKNGTGSGGGFTESWSYTYYEE</sequence>
<keyword evidence="3" id="KW-1185">Reference proteome</keyword>
<evidence type="ECO:0000313" key="3">
    <source>
        <dbReference type="Proteomes" id="UP000662373"/>
    </source>
</evidence>
<keyword evidence="1" id="KW-0732">Signal</keyword>
<dbReference type="AlphaFoldDB" id="A0A934KMI1"/>
<reference evidence="2 3" key="1">
    <citation type="submission" date="2020-09" db="EMBL/GenBank/DDBJ databases">
        <title>Draft genome of Gelidibacter salicanalis PAMC21136.</title>
        <authorList>
            <person name="Park H."/>
        </authorList>
    </citation>
    <scope>NUCLEOTIDE SEQUENCE [LARGE SCALE GENOMIC DNA]</scope>
    <source>
        <strain evidence="2 3">PAMC21136</strain>
    </source>
</reference>
<gene>
    <name evidence="2" type="ORF">JEM65_15025</name>
</gene>
<dbReference type="Proteomes" id="UP000662373">
    <property type="component" value="Unassembled WGS sequence"/>
</dbReference>
<name>A0A934KMI1_9FLAO</name>
<organism evidence="2 3">
    <name type="scientific">Gelidibacter salicanalis</name>
    <dbReference type="NCBI Taxonomy" id="291193"/>
    <lineage>
        <taxon>Bacteria</taxon>
        <taxon>Pseudomonadati</taxon>
        <taxon>Bacteroidota</taxon>
        <taxon>Flavobacteriia</taxon>
        <taxon>Flavobacteriales</taxon>
        <taxon>Flavobacteriaceae</taxon>
        <taxon>Gelidibacter</taxon>
    </lineage>
</organism>
<dbReference type="PROSITE" id="PS51257">
    <property type="entry name" value="PROKAR_LIPOPROTEIN"/>
    <property type="match status" value="1"/>
</dbReference>
<proteinExistence type="predicted"/>
<evidence type="ECO:0000256" key="1">
    <source>
        <dbReference type="SAM" id="SignalP"/>
    </source>
</evidence>
<comment type="caution">
    <text evidence="2">The sequence shown here is derived from an EMBL/GenBank/DDBJ whole genome shotgun (WGS) entry which is preliminary data.</text>
</comment>
<dbReference type="Gene3D" id="2.180.10.10">
    <property type="entry name" value="RHS repeat-associated core"/>
    <property type="match status" value="1"/>
</dbReference>
<feature type="signal peptide" evidence="1">
    <location>
        <begin position="1"/>
        <end position="26"/>
    </location>
</feature>
<evidence type="ECO:0000313" key="2">
    <source>
        <dbReference type="EMBL" id="MBJ7881947.1"/>
    </source>
</evidence>
<protein>
    <submittedName>
        <fullName evidence="2">DUF4595 domain-containing protein</fullName>
    </submittedName>
</protein>
<dbReference type="EMBL" id="JAEHJZ010000036">
    <property type="protein sequence ID" value="MBJ7881947.1"/>
    <property type="molecule type" value="Genomic_DNA"/>
</dbReference>
<dbReference type="RefSeq" id="WP_199601183.1">
    <property type="nucleotide sequence ID" value="NZ_JAEHJZ010000036.1"/>
</dbReference>